<dbReference type="GO" id="GO:0015031">
    <property type="term" value="P:protein transport"/>
    <property type="evidence" value="ECO:0007669"/>
    <property type="project" value="UniProtKB-KW"/>
</dbReference>
<feature type="transmembrane region" description="Helical" evidence="1">
    <location>
        <begin position="202"/>
        <end position="220"/>
    </location>
</feature>
<dbReference type="InterPro" id="IPR008896">
    <property type="entry name" value="TIC214"/>
</dbReference>
<accession>A0A516MWI3</accession>
<comment type="similarity">
    <text evidence="1">Belongs to the TIC214 family.</text>
</comment>
<evidence type="ECO:0000256" key="2">
    <source>
        <dbReference type="SAM" id="MobiDB-lite"/>
    </source>
</evidence>
<comment type="function">
    <text evidence="1">Involved in protein precursor import into chloroplasts. May be part of an intermediate translocation complex acting as a protein-conducting channel at the inner envelope.</text>
</comment>
<comment type="subcellular location">
    <subcellularLocation>
        <location evidence="1">Plastid</location>
        <location evidence="1">Chloroplast inner membrane</location>
    </subcellularLocation>
</comment>
<gene>
    <name evidence="3" type="primary">ycf1</name>
    <name evidence="1" type="synonym">TIC214</name>
</gene>
<proteinExistence type="inferred from homology"/>
<name>A0A516MWI3_9MONI</name>
<keyword evidence="1" id="KW-1001">Plastid inner membrane</keyword>
<dbReference type="RefSeq" id="YP_009679464.1">
    <property type="nucleotide sequence ID" value="NC_044080.1"/>
</dbReference>
<dbReference type="PANTHER" id="PTHR33163:SF40">
    <property type="entry name" value="PROTEIN TIC 214"/>
    <property type="match status" value="1"/>
</dbReference>
<sequence length="1698" mass="198401">MTLNILNTLSLAWVKIAGPYVLFGIYYGLLTTLPVGPSQILCVRAFIMGGSLSGIVALSGSMVGQLLIILSIFCSPIYILLSKPHVLTIAVIPYMFLFWFRTKDLPDYQAFRPITSLRDSQMGNLFLNSFLFQIMNPILLPSPVLARLIHLFLFRYSNNVIFLISSFFGWLVGHILFSYLSRLLIVRVEKDSPILYLLVKRAIHRTFSIILVINVIFYLGRAPVSFWTRKFLDESNDKDLDFWIFEYKELELLWWIFKPWPISFSEPWRTNRPLRFKKNNRFDVDSLVKKRVSTYFFDKCVIDGKQRLSFAALPSLSICERQLEESSNNSDVSVGTYPTYRDWILERLVRSEAFEKELKHRVELLDDGSTFWKAMEKKIRLTSENKTRLPNVYDPFLTNSYRIRIPTPQTFLTVDELDLPMRRGSGSVTNKRSATTRRNNYIGRNSSKKRIEYWVSARNEKSKHSNRTPLPWETLPRKAQRIFHFMFNNRLSFDFEIEDILNGINSSSRVDVTWEQIFDIDPIDRALFLIYLEEDCRNFKKISLSDILSINGERRPSDPKYEARSIYKIEDLEKDLAHETEILMDNRFDVPGVESDVRYRKLRNIGISIAKTKRKTIRLVKRFAKISDFRRKVVKGSMRSRRRKILVWKMLQDKAHSPFFLRLMEIPTFFQLSIEGFTGLNSELMITGPGEAAGLQFEQELKFSSATKGLSGSKSARSAVAARLDVGPIHSGRGLLLVLQPNFRKYIKLPISIAFKNFGRKLLLQDSEWDKDWKEWRKEIHIKCTYDGEEFSHSRFPGRWLKEGLQIKILYPFQLKPWRTNRRKKRSTIREKIREIKSTRGRGSKNGSRLEQKRSQFTYLTAWGFQTDIPFGTIKKDPSFWKPVRRELIRIWEKNLSLRTQQVWRLYSKFNVDKILRPSLLRGLNLFFGVEQISNDSGWNDITGKETLSIRHKKKLVESKPNIDKTSERAIHIDNKLKSIINADEGLVTDNSAHGLVDLSTEKIIRNEQGTKKLQVNELVMDDRLRDTNLTVPLRFEKEIMGFGGIILKLRVLMAEVNEKSLLVASTSCQRINRAIAHYSNEFAALQAQLIKVKSNTIEVYEETENLTLSVSGTKNGVWRVDNFQSLSQARLYDNMWSMSIKGNLDLSFMMNGTVKSSNSGKGTRYTGDWDNSSTLYQTGKDWGSAEDYYDVTGNNDYSINKMKLLGINESNSDINNLLDCLDETGNKIVHKVINEHIRESVEGWGFLKQLCELDANNWNRWIDCFYRCNLPLEVWRNIAPQKWRVGLDNSNILKNIERKILDEQEQYVLRDNYSIYTKNPLLRDRIQNFNKRRKYSYSLHSFVDFLRDADTQKFPMRQDALAQKVHSENRIENFSRVGGKKKLSYSHISDSEINFNSKFDLMLWVVPDLTGIKSTFIKKPRLKKYVLRDEGPSYRIIKLLDIDGRFQDTLNEIYEITLDERESPDYIFRWKWKSKALEGELDKLRNLTVLISILGNDQDLTAFCVNIGIESDLLNLFLNTTRLSVLNNLSIVSAHRLPLVFDDQILMYKIVTPLLKFKYRFRNRFKKRLYKDISNGCISRLSLVAIEGKTKQSQLYNIEDLMLPRRRRELRFLRSLLSLESPELEEQYLAPIPEIGRFHGNKESNYFALNEVQKIKRFLWPSHRLEELACVGRFCFNITNGSRFAMLKIRMYPIIKN</sequence>
<reference evidence="3" key="1">
    <citation type="submission" date="2018-07" db="EMBL/GenBank/DDBJ databases">
        <authorList>
            <person name="Liu S."/>
        </authorList>
    </citation>
    <scope>NUCLEOTIDE SEQUENCE</scope>
</reference>
<keyword evidence="1" id="KW-0812">Transmembrane</keyword>
<dbReference type="PANTHER" id="PTHR33163">
    <property type="entry name" value="PROTEIN TIC 214-RELATED"/>
    <property type="match status" value="1"/>
</dbReference>
<dbReference type="GO" id="GO:0009706">
    <property type="term" value="C:chloroplast inner membrane"/>
    <property type="evidence" value="ECO:0007669"/>
    <property type="project" value="UniProtKB-SubCell"/>
</dbReference>
<organism evidence="3">
    <name type="scientific">Alsophila costularis</name>
    <dbReference type="NCBI Taxonomy" id="264541"/>
    <lineage>
        <taxon>Eukaryota</taxon>
        <taxon>Viridiplantae</taxon>
        <taxon>Streptophyta</taxon>
        <taxon>Embryophyta</taxon>
        <taxon>Tracheophyta</taxon>
        <taxon>Polypodiopsida</taxon>
        <taxon>Polypodiidae</taxon>
        <taxon>Cyatheales</taxon>
        <taxon>Cyatheaceae</taxon>
        <taxon>Alsophila</taxon>
    </lineage>
</organism>
<dbReference type="GeneID" id="41041171"/>
<feature type="compositionally biased region" description="Basic and acidic residues" evidence="2">
    <location>
        <begin position="828"/>
        <end position="838"/>
    </location>
</feature>
<dbReference type="Pfam" id="PF05758">
    <property type="entry name" value="Ycf1"/>
    <property type="match status" value="2"/>
</dbReference>
<keyword evidence="1" id="KW-0472">Membrane</keyword>
<evidence type="ECO:0000313" key="3">
    <source>
        <dbReference type="EMBL" id="QDP71005.1"/>
    </source>
</evidence>
<keyword evidence="1" id="KW-0653">Protein transport</keyword>
<keyword evidence="1" id="KW-0813">Transport</keyword>
<dbReference type="EMBL" id="MH684489">
    <property type="protein sequence ID" value="QDP71005.1"/>
    <property type="molecule type" value="Genomic_DNA"/>
</dbReference>
<feature type="transmembrane region" description="Helical" evidence="1">
    <location>
        <begin position="85"/>
        <end position="101"/>
    </location>
</feature>
<evidence type="ECO:0000256" key="1">
    <source>
        <dbReference type="RuleBase" id="RU364085"/>
    </source>
</evidence>
<feature type="transmembrane region" description="Helical" evidence="1">
    <location>
        <begin position="55"/>
        <end position="79"/>
    </location>
</feature>
<protein>
    <recommendedName>
        <fullName evidence="1">Protein TIC 214</fullName>
    </recommendedName>
    <alternativeName>
        <fullName evidence="1">Translocon at the inner envelope membrane of chloroplasts 214</fullName>
    </alternativeName>
</protein>
<keyword evidence="1" id="KW-1133">Transmembrane helix</keyword>
<reference evidence="3" key="2">
    <citation type="journal article" date="2019" name="Mitochondrial DNA Part B Resour">
        <title>The first complete chloroplast genome of Alsophila costularis (Cyatheaceae), a least concerned relict tree fern.</title>
        <authorList>
            <person name="Wang T."/>
            <person name="He Z."/>
            <person name="Wang Z."/>
            <person name="Sun X."/>
            <person name="Su Y."/>
        </authorList>
    </citation>
    <scope>NUCLEOTIDE SEQUENCE</scope>
</reference>
<geneLocation type="chloroplast" evidence="3"/>
<keyword evidence="1 3" id="KW-0150">Chloroplast</keyword>
<feature type="transmembrane region" description="Helical" evidence="1">
    <location>
        <begin position="122"/>
        <end position="140"/>
    </location>
</feature>
<keyword evidence="1 3" id="KW-0934">Plastid</keyword>
<comment type="subunit">
    <text evidence="1">Part of the Tic complex.</text>
</comment>
<feature type="transmembrane region" description="Helical" evidence="1">
    <location>
        <begin position="20"/>
        <end position="43"/>
    </location>
</feature>
<feature type="region of interest" description="Disordered" evidence="2">
    <location>
        <begin position="823"/>
        <end position="850"/>
    </location>
</feature>
<feature type="transmembrane region" description="Helical" evidence="1">
    <location>
        <begin position="160"/>
        <end position="181"/>
    </location>
</feature>